<dbReference type="AlphaFoldDB" id="A0A1X7VIR8"/>
<evidence type="ECO:0000313" key="4">
    <source>
        <dbReference type="EnsemblMetazoa" id="Aqu2.1.39684_001"/>
    </source>
</evidence>
<accession>A0A1X7VIR8</accession>
<dbReference type="OrthoDB" id="4062651at2759"/>
<dbReference type="KEGG" id="aqu:109580292"/>
<dbReference type="EnsemblMetazoa" id="XM_019993328.1">
    <property type="protein sequence ID" value="XP_019848887.1"/>
    <property type="gene ID" value="LOC109580292"/>
</dbReference>
<dbReference type="PROSITE" id="PS00109">
    <property type="entry name" value="PROTEIN_KINASE_TYR"/>
    <property type="match status" value="1"/>
</dbReference>
<evidence type="ECO:0000256" key="1">
    <source>
        <dbReference type="PROSITE-ProRule" id="PRU10141"/>
    </source>
</evidence>
<dbReference type="PROSITE" id="PS50011">
    <property type="entry name" value="PROTEIN_KINASE_DOM"/>
    <property type="match status" value="1"/>
</dbReference>
<dbReference type="InterPro" id="IPR011043">
    <property type="entry name" value="Gal_Oxase/kelch_b-propeller"/>
</dbReference>
<feature type="domain" description="Protein kinase" evidence="3">
    <location>
        <begin position="26"/>
        <end position="329"/>
    </location>
</feature>
<dbReference type="EnsemblMetazoa" id="Aqu2.1.39684_001">
    <property type="protein sequence ID" value="Aqu2.1.39684_001"/>
    <property type="gene ID" value="Aqu2.1.39684"/>
</dbReference>
<dbReference type="InterPro" id="IPR011009">
    <property type="entry name" value="Kinase-like_dom_sf"/>
</dbReference>
<dbReference type="GO" id="GO:0005524">
    <property type="term" value="F:ATP binding"/>
    <property type="evidence" value="ECO:0007669"/>
    <property type="project" value="UniProtKB-UniRule"/>
</dbReference>
<name>A0A1X7VIR8_AMPQE</name>
<evidence type="ECO:0000313" key="5">
    <source>
        <dbReference type="Proteomes" id="UP000007879"/>
    </source>
</evidence>
<feature type="compositionally biased region" description="Low complexity" evidence="2">
    <location>
        <begin position="378"/>
        <end position="394"/>
    </location>
</feature>
<dbReference type="InterPro" id="IPR017441">
    <property type="entry name" value="Protein_kinase_ATP_BS"/>
</dbReference>
<protein>
    <recommendedName>
        <fullName evidence="3">Protein kinase domain-containing protein</fullName>
    </recommendedName>
</protein>
<dbReference type="Gene3D" id="3.30.200.20">
    <property type="entry name" value="Phosphorylase Kinase, domain 1"/>
    <property type="match status" value="1"/>
</dbReference>
<dbReference type="GO" id="GO:0004674">
    <property type="term" value="F:protein serine/threonine kinase activity"/>
    <property type="evidence" value="ECO:0007669"/>
    <property type="project" value="TreeGrafter"/>
</dbReference>
<dbReference type="InterPro" id="IPR000719">
    <property type="entry name" value="Prot_kinase_dom"/>
</dbReference>
<dbReference type="PANTHER" id="PTHR44329">
    <property type="entry name" value="SERINE/THREONINE-PROTEIN KINASE TNNI3K-RELATED"/>
    <property type="match status" value="1"/>
</dbReference>
<evidence type="ECO:0000256" key="2">
    <source>
        <dbReference type="SAM" id="MobiDB-lite"/>
    </source>
</evidence>
<reference evidence="5" key="1">
    <citation type="journal article" date="2010" name="Nature">
        <title>The Amphimedon queenslandica genome and the evolution of animal complexity.</title>
        <authorList>
            <person name="Srivastava M."/>
            <person name="Simakov O."/>
            <person name="Chapman J."/>
            <person name="Fahey B."/>
            <person name="Gauthier M.E."/>
            <person name="Mitros T."/>
            <person name="Richards G.S."/>
            <person name="Conaco C."/>
            <person name="Dacre M."/>
            <person name="Hellsten U."/>
            <person name="Larroux C."/>
            <person name="Putnam N.H."/>
            <person name="Stanke M."/>
            <person name="Adamska M."/>
            <person name="Darling A."/>
            <person name="Degnan S.M."/>
            <person name="Oakley T.H."/>
            <person name="Plachetzki D.C."/>
            <person name="Zhai Y."/>
            <person name="Adamski M."/>
            <person name="Calcino A."/>
            <person name="Cummins S.F."/>
            <person name="Goodstein D.M."/>
            <person name="Harris C."/>
            <person name="Jackson D.J."/>
            <person name="Leys S.P."/>
            <person name="Shu S."/>
            <person name="Woodcroft B.J."/>
            <person name="Vervoort M."/>
            <person name="Kosik K.S."/>
            <person name="Manning G."/>
            <person name="Degnan B.M."/>
            <person name="Rokhsar D.S."/>
        </authorList>
    </citation>
    <scope>NUCLEOTIDE SEQUENCE [LARGE SCALE GENOMIC DNA]</scope>
</reference>
<keyword evidence="5" id="KW-1185">Reference proteome</keyword>
<dbReference type="SUPFAM" id="SSF56112">
    <property type="entry name" value="Protein kinase-like (PK-like)"/>
    <property type="match status" value="1"/>
</dbReference>
<organism evidence="4">
    <name type="scientific">Amphimedon queenslandica</name>
    <name type="common">Sponge</name>
    <dbReference type="NCBI Taxonomy" id="400682"/>
    <lineage>
        <taxon>Eukaryota</taxon>
        <taxon>Metazoa</taxon>
        <taxon>Porifera</taxon>
        <taxon>Demospongiae</taxon>
        <taxon>Heteroscleromorpha</taxon>
        <taxon>Haplosclerida</taxon>
        <taxon>Niphatidae</taxon>
        <taxon>Amphimedon</taxon>
    </lineage>
</organism>
<gene>
    <name evidence="4" type="primary">109580292</name>
</gene>
<dbReference type="STRING" id="400682.A0A1X7VIR8"/>
<dbReference type="InParanoid" id="A0A1X7VIR8"/>
<feature type="region of interest" description="Disordered" evidence="2">
    <location>
        <begin position="366"/>
        <end position="395"/>
    </location>
</feature>
<dbReference type="eggNOG" id="KOG0192">
    <property type="taxonomic scope" value="Eukaryota"/>
</dbReference>
<dbReference type="PROSITE" id="PS00107">
    <property type="entry name" value="PROTEIN_KINASE_ATP"/>
    <property type="match status" value="1"/>
</dbReference>
<proteinExistence type="predicted"/>
<dbReference type="InterPro" id="IPR051681">
    <property type="entry name" value="Ser/Thr_Kinases-Pseudokinases"/>
</dbReference>
<dbReference type="InterPro" id="IPR008266">
    <property type="entry name" value="Tyr_kinase_AS"/>
</dbReference>
<dbReference type="Proteomes" id="UP000007879">
    <property type="component" value="Unassembled WGS sequence"/>
</dbReference>
<keyword evidence="1" id="KW-0067">ATP-binding</keyword>
<dbReference type="Gene3D" id="1.10.510.10">
    <property type="entry name" value="Transferase(Phosphotransferase) domain 1"/>
    <property type="match status" value="1"/>
</dbReference>
<dbReference type="InterPro" id="IPR015915">
    <property type="entry name" value="Kelch-typ_b-propeller"/>
</dbReference>
<reference evidence="4" key="2">
    <citation type="submission" date="2017-05" db="UniProtKB">
        <authorList>
            <consortium name="EnsemblMetazoa"/>
        </authorList>
    </citation>
    <scope>IDENTIFICATION</scope>
</reference>
<feature type="binding site" evidence="1">
    <location>
        <position position="53"/>
    </location>
    <ligand>
        <name>ATP</name>
        <dbReference type="ChEBI" id="CHEBI:30616"/>
    </ligand>
</feature>
<sequence>MADDKSGFLKGVPLHPFPLHYSSVKIYRHDVLGRGSYGYVCRAKADQLDCAAKMINPIFFEIGGSPGREELENPERAITGRFLAECELLRSLPSHPNIVQFIGVCRIAEEMRGGEYGPVLLTELMSTTLWDYVSSKSRDFTPKSRDRAPIRPDYIPRTTQVKIMKDIAVALSFLHDRDILHRDLSSKNVLMKDDAPKISDLGMAKLRDVTKSLTTCPGTPIFMAPEALLNNPAYSTKLDIFSWGVISLQVMSGQEPDPLSPFVAEVDSDGRELRIPVTETERWKDTIKAIDPGHPLLSLALEAIKNRPENRPTANDLCSKIENILHNLTRRQENFYKEERGEKKEKRKEEGDVKSVGPCLLYSAASSSSDRINSDIETSPPSTPSTLSPPLSSPDSRSILFSDTFNWTSIKDSAPCHFMGGSVTTLAGKVYASRPHSSIIHEYDPETLTWSVLPSLCPVENFTLVSHIGKVLAVGGVKGVAYSGEHRKVSNAVYACDVLSSNLSWTDTLISSMYYPRSLPAALSSKTYLVVAGGLDDKSSPVSHVEIHNGSYWYTSSSLPVPFSTLSAVIDNNDIIYITGEVKGKGSVLCSAALSRLYGQSSSYYKPLFSVWQKMESPLSGGSLVVVRGDLFLIGGYDASHSNGYPQYNGNIYQLKRKEKKFSIEEGPEARGRCLATQLPSNRGVMVFGGNGQKSINIGQR</sequence>
<dbReference type="SUPFAM" id="SSF50965">
    <property type="entry name" value="Galactose oxidase, central domain"/>
    <property type="match status" value="1"/>
</dbReference>
<dbReference type="Gene3D" id="2.120.10.80">
    <property type="entry name" value="Kelch-type beta propeller"/>
    <property type="match status" value="2"/>
</dbReference>
<dbReference type="Pfam" id="PF00069">
    <property type="entry name" value="Pkinase"/>
    <property type="match status" value="1"/>
</dbReference>
<evidence type="ECO:0000259" key="3">
    <source>
        <dbReference type="PROSITE" id="PS50011"/>
    </source>
</evidence>
<keyword evidence="1" id="KW-0547">Nucleotide-binding</keyword>